<keyword evidence="2" id="KW-0812">Transmembrane</keyword>
<accession>A0A2J0Z0N6</accession>
<dbReference type="Proteomes" id="UP000231987">
    <property type="component" value="Unassembled WGS sequence"/>
</dbReference>
<evidence type="ECO:0008006" key="5">
    <source>
        <dbReference type="Google" id="ProtNLM"/>
    </source>
</evidence>
<comment type="caution">
    <text evidence="3">The sequence shown here is derived from an EMBL/GenBank/DDBJ whole genome shotgun (WGS) entry which is preliminary data.</text>
</comment>
<sequence>MASYLIMTPPGAPADDERARFIADGFSWTAFFFPGPWLIVKRAWLIGIFVSVLQFLLLLAASVPGGFSAALLVHLALGLIVSLEGPLLIARKLSARDWTFRSVVPARDLETAEEIYYSNAGPSAHAGDAAPMPSTDRSATGRPGAAAGLGFFESYGER</sequence>
<gene>
    <name evidence="3" type="ORF">CEJ86_16630</name>
</gene>
<evidence type="ECO:0000313" key="4">
    <source>
        <dbReference type="Proteomes" id="UP000231987"/>
    </source>
</evidence>
<proteinExistence type="predicted"/>
<dbReference type="Pfam" id="PF10947">
    <property type="entry name" value="DUF2628"/>
    <property type="match status" value="1"/>
</dbReference>
<feature type="transmembrane region" description="Helical" evidence="2">
    <location>
        <begin position="69"/>
        <end position="90"/>
    </location>
</feature>
<feature type="transmembrane region" description="Helical" evidence="2">
    <location>
        <begin position="43"/>
        <end position="63"/>
    </location>
</feature>
<organism evidence="3 4">
    <name type="scientific">Rhizobium meliloti</name>
    <name type="common">Ensifer meliloti</name>
    <name type="synonym">Sinorhizobium meliloti</name>
    <dbReference type="NCBI Taxonomy" id="382"/>
    <lineage>
        <taxon>Bacteria</taxon>
        <taxon>Pseudomonadati</taxon>
        <taxon>Pseudomonadota</taxon>
        <taxon>Alphaproteobacteria</taxon>
        <taxon>Hyphomicrobiales</taxon>
        <taxon>Rhizobiaceae</taxon>
        <taxon>Sinorhizobium/Ensifer group</taxon>
        <taxon>Sinorhizobium</taxon>
    </lineage>
</organism>
<evidence type="ECO:0000313" key="3">
    <source>
        <dbReference type="EMBL" id="PJR14034.1"/>
    </source>
</evidence>
<dbReference type="EMBL" id="NJGD01000007">
    <property type="protein sequence ID" value="PJR14034.1"/>
    <property type="molecule type" value="Genomic_DNA"/>
</dbReference>
<protein>
    <recommendedName>
        <fullName evidence="5">DUF2628 domain-containing protein</fullName>
    </recommendedName>
</protein>
<keyword evidence="2" id="KW-0472">Membrane</keyword>
<dbReference type="RefSeq" id="WP_100672594.1">
    <property type="nucleotide sequence ID" value="NZ_NJGD01000007.1"/>
</dbReference>
<feature type="region of interest" description="Disordered" evidence="1">
    <location>
        <begin position="124"/>
        <end position="145"/>
    </location>
</feature>
<keyword evidence="2" id="KW-1133">Transmembrane helix</keyword>
<dbReference type="AlphaFoldDB" id="A0A2J0Z0N6"/>
<dbReference type="InterPro" id="IPR024399">
    <property type="entry name" value="DUF2628"/>
</dbReference>
<evidence type="ECO:0000256" key="2">
    <source>
        <dbReference type="SAM" id="Phobius"/>
    </source>
</evidence>
<reference evidence="3 4" key="1">
    <citation type="submission" date="2017-06" db="EMBL/GenBank/DDBJ databases">
        <title>Ensifer strains isolated from leguminous trees and herbs display diverse denitrification phenotypes with some acting as strong N2O sinks.</title>
        <authorList>
            <person name="Woliy K."/>
            <person name="Mania D."/>
            <person name="Bakken L.R."/>
            <person name="Frostegard A."/>
        </authorList>
    </citation>
    <scope>NUCLEOTIDE SEQUENCE [LARGE SCALE GENOMIC DNA]</scope>
    <source>
        <strain evidence="3 4">AC50a</strain>
    </source>
</reference>
<evidence type="ECO:0000256" key="1">
    <source>
        <dbReference type="SAM" id="MobiDB-lite"/>
    </source>
</evidence>
<name>A0A2J0Z0N6_RHIML</name>